<dbReference type="EMBL" id="JAATJH010000004">
    <property type="protein sequence ID" value="NJC27381.1"/>
    <property type="molecule type" value="Genomic_DNA"/>
</dbReference>
<evidence type="ECO:0000256" key="1">
    <source>
        <dbReference type="SAM" id="SignalP"/>
    </source>
</evidence>
<comment type="caution">
    <text evidence="2">The sequence shown here is derived from an EMBL/GenBank/DDBJ whole genome shotgun (WGS) entry which is preliminary data.</text>
</comment>
<feature type="chain" id="PRO_5046010816" description="Outer membrane protein beta-barrel domain-containing protein" evidence="1">
    <location>
        <begin position="21"/>
        <end position="259"/>
    </location>
</feature>
<reference evidence="2 3" key="1">
    <citation type="submission" date="2020-03" db="EMBL/GenBank/DDBJ databases">
        <title>Genomic Encyclopedia of Type Strains, Phase IV (KMG-IV): sequencing the most valuable type-strain genomes for metagenomic binning, comparative biology and taxonomic classification.</title>
        <authorList>
            <person name="Goeker M."/>
        </authorList>
    </citation>
    <scope>NUCLEOTIDE SEQUENCE [LARGE SCALE GENOMIC DNA]</scope>
    <source>
        <strain evidence="2 3">DSM 105096</strain>
    </source>
</reference>
<name>A0ABX0XER2_9BACT</name>
<evidence type="ECO:0008006" key="4">
    <source>
        <dbReference type="Google" id="ProtNLM"/>
    </source>
</evidence>
<proteinExistence type="predicted"/>
<feature type="signal peptide" evidence="1">
    <location>
        <begin position="1"/>
        <end position="20"/>
    </location>
</feature>
<dbReference type="Proteomes" id="UP000770785">
    <property type="component" value="Unassembled WGS sequence"/>
</dbReference>
<keyword evidence="1" id="KW-0732">Signal</keyword>
<protein>
    <recommendedName>
        <fullName evidence="4">Outer membrane protein beta-barrel domain-containing protein</fullName>
    </recommendedName>
</protein>
<sequence length="259" mass="28782">MKYCLLFLLVLSSVASTLSAQYTGFSLGLEAGKNAAEVSHEFAYGIRLDYRVPINPAYTWVISAGVERTNMDWEIAAPRPEMPSRIYVSDYSTLPVLVTGQDDRLTFATGVERKIGDLRLGLQLRGARRLGNGSAIVVSIPTQPYERLPGPYKTFDAKFDEAIVYDARVADDADYAVTSGKFRLQTVITTYFDITSKLSIGLRYGFDAFIKSEAKVLYFDCFCSFPDSPNITFQGQPAGVAYRSSTREHQLMGSINYAF</sequence>
<evidence type="ECO:0000313" key="3">
    <source>
        <dbReference type="Proteomes" id="UP000770785"/>
    </source>
</evidence>
<keyword evidence="3" id="KW-1185">Reference proteome</keyword>
<dbReference type="RefSeq" id="WP_168038410.1">
    <property type="nucleotide sequence ID" value="NZ_JAATJH010000004.1"/>
</dbReference>
<organism evidence="2 3">
    <name type="scientific">Neolewinella antarctica</name>
    <dbReference type="NCBI Taxonomy" id="442734"/>
    <lineage>
        <taxon>Bacteria</taxon>
        <taxon>Pseudomonadati</taxon>
        <taxon>Bacteroidota</taxon>
        <taxon>Saprospiria</taxon>
        <taxon>Saprospirales</taxon>
        <taxon>Lewinellaceae</taxon>
        <taxon>Neolewinella</taxon>
    </lineage>
</organism>
<accession>A0ABX0XER2</accession>
<evidence type="ECO:0000313" key="2">
    <source>
        <dbReference type="EMBL" id="NJC27381.1"/>
    </source>
</evidence>
<gene>
    <name evidence="2" type="ORF">GGR27_002894</name>
</gene>